<feature type="domain" description="Major facilitator superfamily (MFS) profile" evidence="7">
    <location>
        <begin position="13"/>
        <end position="394"/>
    </location>
</feature>
<keyword evidence="5 6" id="KW-0472">Membrane</keyword>
<evidence type="ECO:0000256" key="6">
    <source>
        <dbReference type="SAM" id="Phobius"/>
    </source>
</evidence>
<dbReference type="RefSeq" id="WP_257767433.1">
    <property type="nucleotide sequence ID" value="NZ_CP102480.1"/>
</dbReference>
<dbReference type="PROSITE" id="PS50850">
    <property type="entry name" value="MFS"/>
    <property type="match status" value="1"/>
</dbReference>
<evidence type="ECO:0000256" key="3">
    <source>
        <dbReference type="ARBA" id="ARBA00022692"/>
    </source>
</evidence>
<keyword evidence="2" id="KW-1003">Cell membrane</keyword>
<feature type="transmembrane region" description="Helical" evidence="6">
    <location>
        <begin position="270"/>
        <end position="291"/>
    </location>
</feature>
<name>A0A9J7ARG0_9PROT</name>
<dbReference type="InterPro" id="IPR011701">
    <property type="entry name" value="MFS"/>
</dbReference>
<dbReference type="AlphaFoldDB" id="A0A9J7ARG0"/>
<evidence type="ECO:0000313" key="8">
    <source>
        <dbReference type="EMBL" id="UUX48932.1"/>
    </source>
</evidence>
<feature type="transmembrane region" description="Helical" evidence="6">
    <location>
        <begin position="168"/>
        <end position="186"/>
    </location>
</feature>
<dbReference type="Proteomes" id="UP001060336">
    <property type="component" value="Chromosome"/>
</dbReference>
<accession>A0A9J7ARG0</accession>
<feature type="transmembrane region" description="Helical" evidence="6">
    <location>
        <begin position="138"/>
        <end position="162"/>
    </location>
</feature>
<dbReference type="PANTHER" id="PTHR43124:SF3">
    <property type="entry name" value="CHLORAMPHENICOL EFFLUX PUMP RV0191"/>
    <property type="match status" value="1"/>
</dbReference>
<reference evidence="8" key="1">
    <citation type="submission" date="2022-08" db="EMBL/GenBank/DDBJ databases">
        <title>Nisaea acidiphila sp. nov., isolated from a marine algal debris and emended description of the genus Nisaea Urios et al. 2008.</title>
        <authorList>
            <person name="Kwon K."/>
        </authorList>
    </citation>
    <scope>NUCLEOTIDE SEQUENCE</scope>
    <source>
        <strain evidence="8">MEBiC11861</strain>
    </source>
</reference>
<keyword evidence="9" id="KW-1185">Reference proteome</keyword>
<dbReference type="PANTHER" id="PTHR43124">
    <property type="entry name" value="PURINE EFFLUX PUMP PBUE"/>
    <property type="match status" value="1"/>
</dbReference>
<feature type="transmembrane region" description="Helical" evidence="6">
    <location>
        <begin position="303"/>
        <end position="323"/>
    </location>
</feature>
<feature type="transmembrane region" description="Helical" evidence="6">
    <location>
        <begin position="82"/>
        <end position="105"/>
    </location>
</feature>
<dbReference type="InterPro" id="IPR050189">
    <property type="entry name" value="MFS_Efflux_Transporters"/>
</dbReference>
<dbReference type="InterPro" id="IPR020846">
    <property type="entry name" value="MFS_dom"/>
</dbReference>
<dbReference type="EMBL" id="CP102480">
    <property type="protein sequence ID" value="UUX48932.1"/>
    <property type="molecule type" value="Genomic_DNA"/>
</dbReference>
<dbReference type="SUPFAM" id="SSF103473">
    <property type="entry name" value="MFS general substrate transporter"/>
    <property type="match status" value="1"/>
</dbReference>
<comment type="subcellular location">
    <subcellularLocation>
        <location evidence="1">Cell membrane</location>
        <topology evidence="1">Multi-pass membrane protein</topology>
    </subcellularLocation>
</comment>
<feature type="transmembrane region" description="Helical" evidence="6">
    <location>
        <begin position="111"/>
        <end position="129"/>
    </location>
</feature>
<evidence type="ECO:0000313" key="9">
    <source>
        <dbReference type="Proteomes" id="UP001060336"/>
    </source>
</evidence>
<feature type="transmembrane region" description="Helical" evidence="6">
    <location>
        <begin position="206"/>
        <end position="230"/>
    </location>
</feature>
<dbReference type="GO" id="GO:0005886">
    <property type="term" value="C:plasma membrane"/>
    <property type="evidence" value="ECO:0007669"/>
    <property type="project" value="UniProtKB-SubCell"/>
</dbReference>
<dbReference type="GO" id="GO:0022857">
    <property type="term" value="F:transmembrane transporter activity"/>
    <property type="evidence" value="ECO:0007669"/>
    <property type="project" value="InterPro"/>
</dbReference>
<feature type="transmembrane region" description="Helical" evidence="6">
    <location>
        <begin position="242"/>
        <end position="263"/>
    </location>
</feature>
<dbReference type="InterPro" id="IPR036259">
    <property type="entry name" value="MFS_trans_sf"/>
</dbReference>
<feature type="transmembrane region" description="Helical" evidence="6">
    <location>
        <begin position="366"/>
        <end position="389"/>
    </location>
</feature>
<gene>
    <name evidence="8" type="ORF">NUH88_16200</name>
</gene>
<keyword evidence="3 6" id="KW-0812">Transmembrane</keyword>
<dbReference type="Gene3D" id="1.20.1250.20">
    <property type="entry name" value="MFS general substrate transporter like domains"/>
    <property type="match status" value="2"/>
</dbReference>
<dbReference type="KEGG" id="naci:NUH88_16200"/>
<organism evidence="8 9">
    <name type="scientific">Nisaea acidiphila</name>
    <dbReference type="NCBI Taxonomy" id="1862145"/>
    <lineage>
        <taxon>Bacteria</taxon>
        <taxon>Pseudomonadati</taxon>
        <taxon>Pseudomonadota</taxon>
        <taxon>Alphaproteobacteria</taxon>
        <taxon>Rhodospirillales</taxon>
        <taxon>Thalassobaculaceae</taxon>
        <taxon>Nisaea</taxon>
    </lineage>
</organism>
<evidence type="ECO:0000256" key="4">
    <source>
        <dbReference type="ARBA" id="ARBA00022989"/>
    </source>
</evidence>
<protein>
    <submittedName>
        <fullName evidence="8">MFS transporter</fullName>
    </submittedName>
</protein>
<evidence type="ECO:0000256" key="5">
    <source>
        <dbReference type="ARBA" id="ARBA00023136"/>
    </source>
</evidence>
<feature type="transmembrane region" description="Helical" evidence="6">
    <location>
        <begin position="42"/>
        <end position="70"/>
    </location>
</feature>
<evidence type="ECO:0000256" key="2">
    <source>
        <dbReference type="ARBA" id="ARBA00022475"/>
    </source>
</evidence>
<dbReference type="Pfam" id="PF07690">
    <property type="entry name" value="MFS_1"/>
    <property type="match status" value="1"/>
</dbReference>
<keyword evidence="4 6" id="KW-1133">Transmembrane helix</keyword>
<feature type="transmembrane region" description="Helical" evidence="6">
    <location>
        <begin position="335"/>
        <end position="354"/>
    </location>
</feature>
<evidence type="ECO:0000259" key="7">
    <source>
        <dbReference type="PROSITE" id="PS50850"/>
    </source>
</evidence>
<proteinExistence type="predicted"/>
<sequence length="394" mass="39389">MKDSAETVRYWPHILLLWLMGLLAAAQLGKMSALLPLLREDLGISLVAAGWLASLLEAGGAGLGLAAGLLIGRLGNRSGLGFGLLLLAGAGLAEALAQDLAALVVLRLVEAAGYVLIVIAAPSMIAVIAPPSARGPAFALWSTFVPAGLALGVAATGSALAWMTRGEIFLGWGLLVAAVAAGWFGLPRGQRPPTVRLALPGLRVWLLTAGFGCFTVGEVGMLAMLPTFLIEEMGLASGAAGALAGAASLATMVGSFAAGWALIRRSGRNSVLLLSAIGLLAAAAFTLPIFLAPGLSFGLPPVLLAGVGAVAANAFVGLYPAVVFARLPDLVSGPAGIASANGVITQFGAGGALIGPPLAGFVAASFGWGTVSPVLAGCFIAAFALTLWAEARNS</sequence>
<evidence type="ECO:0000256" key="1">
    <source>
        <dbReference type="ARBA" id="ARBA00004651"/>
    </source>
</evidence>